<proteinExistence type="predicted"/>
<protein>
    <submittedName>
        <fullName evidence="1">Uncharacterized protein</fullName>
    </submittedName>
</protein>
<dbReference type="OrthoDB" id="5600903at2"/>
<evidence type="ECO:0000313" key="2">
    <source>
        <dbReference type="Proteomes" id="UP000243073"/>
    </source>
</evidence>
<dbReference type="STRING" id="1414654.BFR47_02160"/>
<name>A0A1J4QCJ3_9GAMM</name>
<evidence type="ECO:0000313" key="1">
    <source>
        <dbReference type="EMBL" id="OIN09103.1"/>
    </source>
</evidence>
<accession>A0A1J4QCJ3</accession>
<dbReference type="Proteomes" id="UP000243073">
    <property type="component" value="Unassembled WGS sequence"/>
</dbReference>
<gene>
    <name evidence="1" type="ORF">BFR47_02160</name>
</gene>
<organism evidence="1 2">
    <name type="scientific">Oceanisphaera psychrotolerans</name>
    <dbReference type="NCBI Taxonomy" id="1414654"/>
    <lineage>
        <taxon>Bacteria</taxon>
        <taxon>Pseudomonadati</taxon>
        <taxon>Pseudomonadota</taxon>
        <taxon>Gammaproteobacteria</taxon>
        <taxon>Aeromonadales</taxon>
        <taxon>Aeromonadaceae</taxon>
        <taxon>Oceanisphaera</taxon>
    </lineage>
</organism>
<comment type="caution">
    <text evidence="1">The sequence shown here is derived from an EMBL/GenBank/DDBJ whole genome shotgun (WGS) entry which is preliminary data.</text>
</comment>
<reference evidence="1 2" key="1">
    <citation type="submission" date="2016-07" db="EMBL/GenBank/DDBJ databases">
        <title>Draft Genome Sequence of Oceanisphaera psychrotolerans, isolated from coastal sediment samples.</title>
        <authorList>
            <person name="Zhuo S."/>
            <person name="Ruan Z."/>
        </authorList>
    </citation>
    <scope>NUCLEOTIDE SEQUENCE [LARGE SCALE GENOMIC DNA]</scope>
    <source>
        <strain evidence="1 2">LAM-WHM-ZC</strain>
    </source>
</reference>
<dbReference type="EMBL" id="MDKE01000022">
    <property type="protein sequence ID" value="OIN09103.1"/>
    <property type="molecule type" value="Genomic_DNA"/>
</dbReference>
<dbReference type="AlphaFoldDB" id="A0A1J4QCJ3"/>
<sequence>MTQIAIHFDCPVVSVDRFCELSGMTKATVQRRIEEGRIPVLPKQGKREVVMVNLMGLAALGMECFQQIQSRKQAQSVTPRA</sequence>
<dbReference type="RefSeq" id="WP_071472771.1">
    <property type="nucleotide sequence ID" value="NZ_MDKE01000022.1"/>
</dbReference>
<keyword evidence="2" id="KW-1185">Reference proteome</keyword>